<dbReference type="EMBL" id="QWIV01000005">
    <property type="protein sequence ID" value="RMZ61203.1"/>
    <property type="molecule type" value="Genomic_DNA"/>
</dbReference>
<dbReference type="InterPro" id="IPR051916">
    <property type="entry name" value="GPI-anchor_lipid_remodeler"/>
</dbReference>
<gene>
    <name evidence="3" type="ORF">D1632_01730</name>
</gene>
<dbReference type="Pfam" id="PF03372">
    <property type="entry name" value="Exo_endo_phos"/>
    <property type="match status" value="1"/>
</dbReference>
<keyword evidence="1" id="KW-0812">Transmembrane</keyword>
<keyword evidence="3" id="KW-0255">Endonuclease</keyword>
<dbReference type="PANTHER" id="PTHR14859:SF1">
    <property type="entry name" value="PGAP2-INTERACTING PROTEIN"/>
    <property type="match status" value="1"/>
</dbReference>
<feature type="transmembrane region" description="Helical" evidence="1">
    <location>
        <begin position="6"/>
        <end position="28"/>
    </location>
</feature>
<keyword evidence="3" id="KW-0540">Nuclease</keyword>
<sequence>MKIFRLILLILHVGISLLLAGLFMNAYVPPKMFPWFNLISLGFPILIITYTLITIFWIFSLKKRVIVFILYGLLFINPIKRWINFSSVENKEMGDLKILSFNVKGGEFGKEAIENYINGSGADIVLLQERGRKGFDFKGLKTNEEIPVVSLYSKYKIINHKGLIIGDFEDFNAYADQTDIEIKGHIYRFVNVYLQPFKFEKSMVKLHGNEEDEQKLKDIVKRLIPTFKRHQEQIEIIRKAIDNSPYPVILAGDFNSVPNSYEYYHLPYGLKDVFFEVGRGSATSFHDYTFPLRIDYVFSSPSIVPTSYKVDRSVKISDHYPVLTTFKISN</sequence>
<dbReference type="GO" id="GO:0004519">
    <property type="term" value="F:endonuclease activity"/>
    <property type="evidence" value="ECO:0007669"/>
    <property type="project" value="UniProtKB-KW"/>
</dbReference>
<dbReference type="Gene3D" id="3.60.10.10">
    <property type="entry name" value="Endonuclease/exonuclease/phosphatase"/>
    <property type="match status" value="1"/>
</dbReference>
<dbReference type="InterPro" id="IPR005135">
    <property type="entry name" value="Endo/exonuclease/phosphatase"/>
</dbReference>
<dbReference type="CDD" id="cd09084">
    <property type="entry name" value="EEP-2"/>
    <property type="match status" value="1"/>
</dbReference>
<dbReference type="SUPFAM" id="SSF56219">
    <property type="entry name" value="DNase I-like"/>
    <property type="match status" value="1"/>
</dbReference>
<dbReference type="InterPro" id="IPR036691">
    <property type="entry name" value="Endo/exonu/phosph_ase_sf"/>
</dbReference>
<evidence type="ECO:0000256" key="1">
    <source>
        <dbReference type="SAM" id="Phobius"/>
    </source>
</evidence>
<dbReference type="GO" id="GO:0016020">
    <property type="term" value="C:membrane"/>
    <property type="evidence" value="ECO:0007669"/>
    <property type="project" value="GOC"/>
</dbReference>
<proteinExistence type="predicted"/>
<evidence type="ECO:0000259" key="2">
    <source>
        <dbReference type="Pfam" id="PF03372"/>
    </source>
</evidence>
<protein>
    <submittedName>
        <fullName evidence="3">AP endonuclease</fullName>
    </submittedName>
</protein>
<keyword evidence="1" id="KW-0472">Membrane</keyword>
<evidence type="ECO:0000313" key="4">
    <source>
        <dbReference type="Proteomes" id="UP000267524"/>
    </source>
</evidence>
<feature type="transmembrane region" description="Helical" evidence="1">
    <location>
        <begin position="35"/>
        <end position="59"/>
    </location>
</feature>
<organism evidence="3 4">
    <name type="scientific">Chryseobacterium nematophagum</name>
    <dbReference type="NCBI Taxonomy" id="2305228"/>
    <lineage>
        <taxon>Bacteria</taxon>
        <taxon>Pseudomonadati</taxon>
        <taxon>Bacteroidota</taxon>
        <taxon>Flavobacteriia</taxon>
        <taxon>Flavobacteriales</taxon>
        <taxon>Weeksellaceae</taxon>
        <taxon>Chryseobacterium group</taxon>
        <taxon>Chryseobacterium</taxon>
    </lineage>
</organism>
<keyword evidence="4" id="KW-1185">Reference proteome</keyword>
<evidence type="ECO:0000313" key="3">
    <source>
        <dbReference type="EMBL" id="RMZ61203.1"/>
    </source>
</evidence>
<dbReference type="GO" id="GO:0006506">
    <property type="term" value="P:GPI anchor biosynthetic process"/>
    <property type="evidence" value="ECO:0007669"/>
    <property type="project" value="TreeGrafter"/>
</dbReference>
<feature type="transmembrane region" description="Helical" evidence="1">
    <location>
        <begin position="65"/>
        <end position="83"/>
    </location>
</feature>
<dbReference type="Proteomes" id="UP000267524">
    <property type="component" value="Unassembled WGS sequence"/>
</dbReference>
<dbReference type="PANTHER" id="PTHR14859">
    <property type="entry name" value="CALCOFLUOR WHITE HYPERSENSITIVE PROTEIN PRECURSOR"/>
    <property type="match status" value="1"/>
</dbReference>
<comment type="caution">
    <text evidence="3">The sequence shown here is derived from an EMBL/GenBank/DDBJ whole genome shotgun (WGS) entry which is preliminary data.</text>
</comment>
<reference evidence="3 4" key="1">
    <citation type="submission" date="2018-08" db="EMBL/GenBank/DDBJ databases">
        <title>Chryseobacterium nematophagum: a novel matrix digesting pathogen of nematodes.</title>
        <authorList>
            <person name="Page A."/>
            <person name="Roberts M."/>
            <person name="Felix M.-A."/>
            <person name="Weir W."/>
        </authorList>
    </citation>
    <scope>NUCLEOTIDE SEQUENCE [LARGE SCALE GENOMIC DNA]</scope>
    <source>
        <strain evidence="3 4">JUb275</strain>
    </source>
</reference>
<keyword evidence="1" id="KW-1133">Transmembrane helix</keyword>
<feature type="domain" description="Endonuclease/exonuclease/phosphatase" evidence="2">
    <location>
        <begin position="99"/>
        <end position="319"/>
    </location>
</feature>
<keyword evidence="3" id="KW-0378">Hydrolase</keyword>
<accession>A0A3M7LEQ6</accession>
<dbReference type="AlphaFoldDB" id="A0A3M7LEQ6"/>
<name>A0A3M7LEQ6_9FLAO</name>